<dbReference type="EMBL" id="JBHLUE010000026">
    <property type="protein sequence ID" value="MFC0567541.1"/>
    <property type="molecule type" value="Genomic_DNA"/>
</dbReference>
<feature type="transmembrane region" description="Helical" evidence="7">
    <location>
        <begin position="95"/>
        <end position="116"/>
    </location>
</feature>
<comment type="subcellular location">
    <subcellularLocation>
        <location evidence="1 7">Cell membrane</location>
        <topology evidence="1 7">Multi-pass membrane protein</topology>
    </subcellularLocation>
</comment>
<keyword evidence="10" id="KW-1185">Reference proteome</keyword>
<feature type="transmembrane region" description="Helical" evidence="7">
    <location>
        <begin position="279"/>
        <end position="305"/>
    </location>
</feature>
<comment type="caution">
    <text evidence="9">The sequence shown here is derived from an EMBL/GenBank/DDBJ whole genome shotgun (WGS) entry which is preliminary data.</text>
</comment>
<evidence type="ECO:0000256" key="3">
    <source>
        <dbReference type="ARBA" id="ARBA00022475"/>
    </source>
</evidence>
<dbReference type="Proteomes" id="UP001589894">
    <property type="component" value="Unassembled WGS sequence"/>
</dbReference>
<gene>
    <name evidence="9" type="ORF">ACFFHU_25815</name>
</gene>
<evidence type="ECO:0000256" key="1">
    <source>
        <dbReference type="ARBA" id="ARBA00004651"/>
    </source>
</evidence>
<feature type="transmembrane region" description="Helical" evidence="7">
    <location>
        <begin position="32"/>
        <end position="60"/>
    </location>
</feature>
<organism evidence="9 10">
    <name type="scientific">Plantactinospora siamensis</name>
    <dbReference type="NCBI Taxonomy" id="555372"/>
    <lineage>
        <taxon>Bacteria</taxon>
        <taxon>Bacillati</taxon>
        <taxon>Actinomycetota</taxon>
        <taxon>Actinomycetes</taxon>
        <taxon>Micromonosporales</taxon>
        <taxon>Micromonosporaceae</taxon>
        <taxon>Plantactinospora</taxon>
    </lineage>
</organism>
<dbReference type="InterPro" id="IPR035906">
    <property type="entry name" value="MetI-like_sf"/>
</dbReference>
<dbReference type="PANTHER" id="PTHR43227">
    <property type="entry name" value="BLL4140 PROTEIN"/>
    <property type="match status" value="1"/>
</dbReference>
<evidence type="ECO:0000313" key="9">
    <source>
        <dbReference type="EMBL" id="MFC0567541.1"/>
    </source>
</evidence>
<evidence type="ECO:0000256" key="7">
    <source>
        <dbReference type="RuleBase" id="RU363032"/>
    </source>
</evidence>
<name>A0ABV6P3E3_9ACTN</name>
<keyword evidence="6 7" id="KW-0472">Membrane</keyword>
<dbReference type="Pfam" id="PF00528">
    <property type="entry name" value="BPD_transp_1"/>
    <property type="match status" value="1"/>
</dbReference>
<dbReference type="CDD" id="cd06261">
    <property type="entry name" value="TM_PBP2"/>
    <property type="match status" value="1"/>
</dbReference>
<dbReference type="PROSITE" id="PS50928">
    <property type="entry name" value="ABC_TM1"/>
    <property type="match status" value="1"/>
</dbReference>
<sequence>MTQVLTPSTPAAVPAARVDRRPGRQRRRADRLLALFAAPALLCYAFFLLGPLVAVFYISFLRWPGMLAPSSWIGLDNYRRMIDDPVFWTACRVTAIQLVATVPALVVLSFMLGYYVAQNPPGVRALRVLLFIPGLLSLAAQTTVFFAVLSPNGLINSTLQSLGLDSWVRAWLADPATALPALILVTLWGGVGYTSILFSANLSSIEEAVYEAAELDGAGRWRTMWRIAFPMSYSYVGVVTMLQLLWNLFGSAAIVLLLTKGGPGNSTTTLSYLVYQKAFLQYNVGYSQAIGVVLFVVGMLGILIIRRIFRPRF</sequence>
<feature type="transmembrane region" description="Helical" evidence="7">
    <location>
        <begin position="232"/>
        <end position="259"/>
    </location>
</feature>
<dbReference type="PANTHER" id="PTHR43227:SF8">
    <property type="entry name" value="DIACETYLCHITOBIOSE UPTAKE SYSTEM PERMEASE PROTEIN DASB"/>
    <property type="match status" value="1"/>
</dbReference>
<keyword evidence="2 7" id="KW-0813">Transport</keyword>
<evidence type="ECO:0000256" key="5">
    <source>
        <dbReference type="ARBA" id="ARBA00022989"/>
    </source>
</evidence>
<dbReference type="RefSeq" id="WP_377342846.1">
    <property type="nucleotide sequence ID" value="NZ_JBHLUE010000026.1"/>
</dbReference>
<keyword evidence="5 7" id="KW-1133">Transmembrane helix</keyword>
<proteinExistence type="inferred from homology"/>
<reference evidence="9 10" key="1">
    <citation type="submission" date="2024-09" db="EMBL/GenBank/DDBJ databases">
        <authorList>
            <person name="Sun Q."/>
            <person name="Mori K."/>
        </authorList>
    </citation>
    <scope>NUCLEOTIDE SEQUENCE [LARGE SCALE GENOMIC DNA]</scope>
    <source>
        <strain evidence="9 10">TBRC 2205</strain>
    </source>
</reference>
<evidence type="ECO:0000256" key="4">
    <source>
        <dbReference type="ARBA" id="ARBA00022692"/>
    </source>
</evidence>
<protein>
    <submittedName>
        <fullName evidence="9">Carbohydrate ABC transporter permease</fullName>
    </submittedName>
</protein>
<evidence type="ECO:0000256" key="2">
    <source>
        <dbReference type="ARBA" id="ARBA00022448"/>
    </source>
</evidence>
<keyword evidence="3" id="KW-1003">Cell membrane</keyword>
<dbReference type="SUPFAM" id="SSF161098">
    <property type="entry name" value="MetI-like"/>
    <property type="match status" value="1"/>
</dbReference>
<feature type="domain" description="ABC transmembrane type-1" evidence="8">
    <location>
        <begin position="91"/>
        <end position="305"/>
    </location>
</feature>
<keyword evidence="4 7" id="KW-0812">Transmembrane</keyword>
<accession>A0ABV6P3E3</accession>
<evidence type="ECO:0000259" key="8">
    <source>
        <dbReference type="PROSITE" id="PS50928"/>
    </source>
</evidence>
<comment type="similarity">
    <text evidence="7">Belongs to the binding-protein-dependent transport system permease family.</text>
</comment>
<dbReference type="InterPro" id="IPR000515">
    <property type="entry name" value="MetI-like"/>
</dbReference>
<feature type="transmembrane region" description="Helical" evidence="7">
    <location>
        <begin position="178"/>
        <end position="198"/>
    </location>
</feature>
<evidence type="ECO:0000313" key="10">
    <source>
        <dbReference type="Proteomes" id="UP001589894"/>
    </source>
</evidence>
<dbReference type="Gene3D" id="1.10.3720.10">
    <property type="entry name" value="MetI-like"/>
    <property type="match status" value="1"/>
</dbReference>
<dbReference type="InterPro" id="IPR050809">
    <property type="entry name" value="UgpAE/MalFG_permease"/>
</dbReference>
<feature type="transmembrane region" description="Helical" evidence="7">
    <location>
        <begin position="128"/>
        <end position="149"/>
    </location>
</feature>
<evidence type="ECO:0000256" key="6">
    <source>
        <dbReference type="ARBA" id="ARBA00023136"/>
    </source>
</evidence>